<dbReference type="GO" id="GO:0045216">
    <property type="term" value="P:cell-cell junction organization"/>
    <property type="evidence" value="ECO:0007669"/>
    <property type="project" value="TreeGrafter"/>
</dbReference>
<dbReference type="GO" id="GO:0005886">
    <property type="term" value="C:plasma membrane"/>
    <property type="evidence" value="ECO:0007669"/>
    <property type="project" value="TreeGrafter"/>
</dbReference>
<feature type="coiled-coil region" evidence="3">
    <location>
        <begin position="122"/>
        <end position="406"/>
    </location>
</feature>
<evidence type="ECO:0000259" key="6">
    <source>
        <dbReference type="PROSITE" id="PS50209"/>
    </source>
</evidence>
<dbReference type="InterPro" id="IPR001452">
    <property type="entry name" value="SH3_domain"/>
</dbReference>
<dbReference type="PROSITE" id="PS50209">
    <property type="entry name" value="CARD"/>
    <property type="match status" value="1"/>
</dbReference>
<dbReference type="SUPFAM" id="SSF50044">
    <property type="entry name" value="SH3-domain"/>
    <property type="match status" value="1"/>
</dbReference>
<feature type="compositionally biased region" description="Polar residues" evidence="4">
    <location>
        <begin position="503"/>
        <end position="512"/>
    </location>
</feature>
<keyword evidence="3" id="KW-0175">Coiled coil</keyword>
<sequence length="937" mass="109289">MSDDEEKDIFEELIERKRYKIVKYINAQVFFDKLREVKVLSMDDTQEISSKPTRRQQAGYFLDILQTKGDNGVKKFLEILEWEYPHVFKDVTNKDAREPPTDYLKHRESVYAGWLYKLPELAESLKNDYEHKKDLNEKFQEMKEVMKIVQDNNLELERENLELQEKQKMLLLEKNELETQLGHCFREKQFAQDKSVNFLESIVEYQKEISNLKDSLREVRHERDACVKQIENMMDNFSKNKAENSEARRKSYSMTQLNTEKIYDRQNSAQEFEITILKEKLEQEQENCSELNQQLVHVMEELDHTQAQLRKTKSNCDKLIKEVETKDKWLEEKRKRIDEYFKVIERLEEEKKRLEEERNREQKKVKDVEDKSRTYFTKIYQLENMLEALKSENEKLKIQYNRISSGSSIAEEVIASDKFPVMHDDLYPDDEPTYRSPDQNYQKVSRSPRRDDSMKPEVGGSFRLNDVVEPQPFNYSIIPVHTLLKEQEKHSNPDISEQFEGEGTTTGASASNTLSSDTSEDTDTELMGFNVNIRELPLKWRPPKSTPPSAQMDKQCTYKVILPVLDEKLKITGGNFTGIFILEVNRKLESGLCVGDQVISVQLLKSDYSCVSKKEMRTLTLMEARAAFLFENQRDNEKDLEITIKRTAIEEYESIRKWMETNKSTGDYFYVRAGAAVKEKVPDCLPIKKGDILRVTNTYYVKGDRKYWKVCPYDRQNEKWGKEGIIPSDIRRLFSNDRRGAFRARSLFVRVLPMKASSRLPVLMYGPENIISSAQSLIVDDSPDYLCYNVDKGRTVDILRHCINTGKHCMMKEGPRKIEVCIVIVIHTDGAAPEVIKSIFGVDKATEYKYNISDDIICETITVGENGVNDKQSFLRAFYEQVQKGQDRMFWCTSSQLDESIVTQFQDYLGRESGDQRAQSQDSGSEGSLLRSTSNPC</sequence>
<dbReference type="InterPro" id="IPR036028">
    <property type="entry name" value="SH3-like_dom_sf"/>
</dbReference>
<evidence type="ECO:0000256" key="3">
    <source>
        <dbReference type="SAM" id="Coils"/>
    </source>
</evidence>
<evidence type="ECO:0000256" key="2">
    <source>
        <dbReference type="PROSITE-ProRule" id="PRU00192"/>
    </source>
</evidence>
<feature type="domain" description="SH3" evidence="5">
    <location>
        <begin position="666"/>
        <end position="736"/>
    </location>
</feature>
<reference evidence="7" key="1">
    <citation type="submission" date="2022-08" db="UniProtKB">
        <authorList>
            <consortium name="EnsemblMetazoa"/>
        </authorList>
    </citation>
    <scope>IDENTIFICATION</scope>
    <source>
        <strain evidence="7">05x7-T-G4-1.051#20</strain>
    </source>
</reference>
<dbReference type="Gene3D" id="1.10.533.10">
    <property type="entry name" value="Death Domain, Fas"/>
    <property type="match status" value="1"/>
</dbReference>
<dbReference type="EnsemblMetazoa" id="G3529.2">
    <property type="protein sequence ID" value="G3529.2:cds"/>
    <property type="gene ID" value="G3529"/>
</dbReference>
<proteinExistence type="predicted"/>
<evidence type="ECO:0008006" key="9">
    <source>
        <dbReference type="Google" id="ProtNLM"/>
    </source>
</evidence>
<keyword evidence="1 2" id="KW-0728">SH3 domain</keyword>
<dbReference type="Pfam" id="PF00619">
    <property type="entry name" value="CARD"/>
    <property type="match status" value="1"/>
</dbReference>
<evidence type="ECO:0000313" key="8">
    <source>
        <dbReference type="Proteomes" id="UP000005408"/>
    </source>
</evidence>
<dbReference type="GO" id="GO:0005923">
    <property type="term" value="C:bicellular tight junction"/>
    <property type="evidence" value="ECO:0007669"/>
    <property type="project" value="TreeGrafter"/>
</dbReference>
<protein>
    <recommendedName>
        <fullName evidence="9">CARD domain-containing protein</fullName>
    </recommendedName>
</protein>
<feature type="region of interest" description="Disordered" evidence="4">
    <location>
        <begin position="421"/>
        <end position="462"/>
    </location>
</feature>
<feature type="region of interest" description="Disordered" evidence="4">
    <location>
        <begin position="488"/>
        <end position="523"/>
    </location>
</feature>
<dbReference type="InterPro" id="IPR011029">
    <property type="entry name" value="DEATH-like_dom_sf"/>
</dbReference>
<dbReference type="PANTHER" id="PTHR13865">
    <property type="entry name" value="TIGHT JUNCTION PROTEIN"/>
    <property type="match status" value="1"/>
</dbReference>
<dbReference type="GO" id="GO:0042981">
    <property type="term" value="P:regulation of apoptotic process"/>
    <property type="evidence" value="ECO:0007669"/>
    <property type="project" value="InterPro"/>
</dbReference>
<dbReference type="InterPro" id="IPR001315">
    <property type="entry name" value="CARD"/>
</dbReference>
<dbReference type="GO" id="GO:0050839">
    <property type="term" value="F:cell adhesion molecule binding"/>
    <property type="evidence" value="ECO:0007669"/>
    <property type="project" value="TreeGrafter"/>
</dbReference>
<dbReference type="Gene3D" id="2.30.30.40">
    <property type="entry name" value="SH3 Domains"/>
    <property type="match status" value="1"/>
</dbReference>
<dbReference type="Proteomes" id="UP000005408">
    <property type="component" value="Unassembled WGS sequence"/>
</dbReference>
<dbReference type="CDD" id="cd08785">
    <property type="entry name" value="CARD_CARD9-like"/>
    <property type="match status" value="1"/>
</dbReference>
<dbReference type="PROSITE" id="PS50002">
    <property type="entry name" value="SH3"/>
    <property type="match status" value="1"/>
</dbReference>
<dbReference type="PANTHER" id="PTHR13865:SF28">
    <property type="entry name" value="POLYCHAETOID, ISOFORM O"/>
    <property type="match status" value="1"/>
</dbReference>
<evidence type="ECO:0000313" key="7">
    <source>
        <dbReference type="EnsemblMetazoa" id="G3529.2:cds"/>
    </source>
</evidence>
<name>A0A8W8MTP2_MAGGI</name>
<feature type="region of interest" description="Disordered" evidence="4">
    <location>
        <begin position="912"/>
        <end position="937"/>
    </location>
</feature>
<evidence type="ECO:0000256" key="1">
    <source>
        <dbReference type="ARBA" id="ARBA00022443"/>
    </source>
</evidence>
<evidence type="ECO:0000256" key="4">
    <source>
        <dbReference type="SAM" id="MobiDB-lite"/>
    </source>
</evidence>
<evidence type="ECO:0000259" key="5">
    <source>
        <dbReference type="PROSITE" id="PS50002"/>
    </source>
</evidence>
<dbReference type="GO" id="GO:0098609">
    <property type="term" value="P:cell-cell adhesion"/>
    <property type="evidence" value="ECO:0007669"/>
    <property type="project" value="TreeGrafter"/>
</dbReference>
<organism evidence="7 8">
    <name type="scientific">Magallana gigas</name>
    <name type="common">Pacific oyster</name>
    <name type="synonym">Crassostrea gigas</name>
    <dbReference type="NCBI Taxonomy" id="29159"/>
    <lineage>
        <taxon>Eukaryota</taxon>
        <taxon>Metazoa</taxon>
        <taxon>Spiralia</taxon>
        <taxon>Lophotrochozoa</taxon>
        <taxon>Mollusca</taxon>
        <taxon>Bivalvia</taxon>
        <taxon>Autobranchia</taxon>
        <taxon>Pteriomorphia</taxon>
        <taxon>Ostreida</taxon>
        <taxon>Ostreoidea</taxon>
        <taxon>Ostreidae</taxon>
        <taxon>Magallana</taxon>
    </lineage>
</organism>
<keyword evidence="8" id="KW-1185">Reference proteome</keyword>
<feature type="domain" description="CARD" evidence="6">
    <location>
        <begin position="6"/>
        <end position="95"/>
    </location>
</feature>
<dbReference type="GO" id="GO:0150105">
    <property type="term" value="P:protein localization to cell-cell junction"/>
    <property type="evidence" value="ECO:0007669"/>
    <property type="project" value="TreeGrafter"/>
</dbReference>
<dbReference type="AlphaFoldDB" id="A0A8W8MTP2"/>
<feature type="compositionally biased region" description="Polar residues" evidence="4">
    <location>
        <begin position="436"/>
        <end position="445"/>
    </location>
</feature>
<dbReference type="SUPFAM" id="SSF47986">
    <property type="entry name" value="DEATH domain"/>
    <property type="match status" value="1"/>
</dbReference>
<feature type="compositionally biased region" description="Polar residues" evidence="4">
    <location>
        <begin position="916"/>
        <end position="937"/>
    </location>
</feature>
<accession>A0A8W8MTP2</accession>